<evidence type="ECO:0000256" key="3">
    <source>
        <dbReference type="ARBA" id="ARBA00022763"/>
    </source>
</evidence>
<dbReference type="FunFam" id="1.10.8.50:FF:000009">
    <property type="entry name" value="Formamidopyrimidine-DNA glycosylase"/>
    <property type="match status" value="1"/>
</dbReference>
<dbReference type="GO" id="GO:0003684">
    <property type="term" value="F:damaged DNA binding"/>
    <property type="evidence" value="ECO:0007669"/>
    <property type="project" value="InterPro"/>
</dbReference>
<dbReference type="GO" id="GO:0016829">
    <property type="term" value="F:lyase activity"/>
    <property type="evidence" value="ECO:0007669"/>
    <property type="project" value="UniProtKB-KW"/>
</dbReference>
<gene>
    <name evidence="12" type="ORF">FOTG_01620</name>
</gene>
<reference evidence="12" key="2">
    <citation type="submission" date="2012-05" db="EMBL/GenBank/DDBJ databases">
        <title>The Genome Annotation of Fusarium oxysporum Cotton.</title>
        <authorList>
            <consortium name="The Broad Institute Genomics Platform"/>
            <person name="Ma L.-J."/>
            <person name="Corby-Kistler H."/>
            <person name="Broz K."/>
            <person name="Gale L.R."/>
            <person name="Jonkers W."/>
            <person name="O'Donnell K."/>
            <person name="Ploetz R."/>
            <person name="Steinberg C."/>
            <person name="Schwartz D.C."/>
            <person name="VanEtten H."/>
            <person name="Zhou S."/>
            <person name="Young S.K."/>
            <person name="Zeng Q."/>
            <person name="Gargeya S."/>
            <person name="Fitzgerald M."/>
            <person name="Abouelleil A."/>
            <person name="Alvarado L."/>
            <person name="Chapman S.B."/>
            <person name="Gainer-Dewar J."/>
            <person name="Goldberg J."/>
            <person name="Griggs A."/>
            <person name="Gujja S."/>
            <person name="Hansen M."/>
            <person name="Howarth C."/>
            <person name="Imamovic A."/>
            <person name="Ireland A."/>
            <person name="Larimer J."/>
            <person name="McCowan C."/>
            <person name="Murphy C."/>
            <person name="Pearson M."/>
            <person name="Poon T.W."/>
            <person name="Priest M."/>
            <person name="Roberts A."/>
            <person name="Saif S."/>
            <person name="Shea T."/>
            <person name="Sykes S."/>
            <person name="Wortman J."/>
            <person name="Nusbaum C."/>
            <person name="Birren B."/>
        </authorList>
    </citation>
    <scope>NUCLEOTIDE SEQUENCE</scope>
    <source>
        <strain evidence="12">25433</strain>
    </source>
</reference>
<dbReference type="GO" id="GO:0003906">
    <property type="term" value="F:DNA-(apurinic or apyrimidinic site) endonuclease activity"/>
    <property type="evidence" value="ECO:0007669"/>
    <property type="project" value="InterPro"/>
</dbReference>
<dbReference type="Proteomes" id="UP000030701">
    <property type="component" value="Unassembled WGS sequence"/>
</dbReference>
<keyword evidence="5" id="KW-0238">DNA-binding</keyword>
<name>X0MNL6_FUSOX</name>
<dbReference type="GO" id="GO:0008270">
    <property type="term" value="F:zinc ion binding"/>
    <property type="evidence" value="ECO:0007669"/>
    <property type="project" value="InterPro"/>
</dbReference>
<evidence type="ECO:0000256" key="9">
    <source>
        <dbReference type="ARBA" id="ARBA00023295"/>
    </source>
</evidence>
<keyword evidence="8" id="KW-0511">Multifunctional enzyme</keyword>
<dbReference type="InterPro" id="IPR035937">
    <property type="entry name" value="FPG_N"/>
</dbReference>
<dbReference type="CDD" id="cd08972">
    <property type="entry name" value="PF_Nei_N"/>
    <property type="match status" value="1"/>
</dbReference>
<dbReference type="Gene3D" id="1.10.8.50">
    <property type="match status" value="1"/>
</dbReference>
<dbReference type="SUPFAM" id="SSF81624">
    <property type="entry name" value="N-terminal domain of MutM-like DNA repair proteins"/>
    <property type="match status" value="1"/>
</dbReference>
<dbReference type="EMBL" id="JH657919">
    <property type="protein sequence ID" value="EXM35016.1"/>
    <property type="molecule type" value="Genomic_DNA"/>
</dbReference>
<evidence type="ECO:0000256" key="6">
    <source>
        <dbReference type="ARBA" id="ARBA00023204"/>
    </source>
</evidence>
<dbReference type="Pfam" id="PF06831">
    <property type="entry name" value="H2TH"/>
    <property type="match status" value="1"/>
</dbReference>
<evidence type="ECO:0000256" key="7">
    <source>
        <dbReference type="ARBA" id="ARBA00023239"/>
    </source>
</evidence>
<dbReference type="OrthoDB" id="444592at2759"/>
<evidence type="ECO:0000256" key="2">
    <source>
        <dbReference type="ARBA" id="ARBA00009409"/>
    </source>
</evidence>
<proteinExistence type="inferred from homology"/>
<dbReference type="GO" id="GO:0008534">
    <property type="term" value="F:oxidized purine nucleobase lesion DNA N-glycosylase activity"/>
    <property type="evidence" value="ECO:0007669"/>
    <property type="project" value="UniProtKB-EC"/>
</dbReference>
<comment type="similarity">
    <text evidence="2">Belongs to the FPG family.</text>
</comment>
<dbReference type="HOGENOM" id="CLU_038423_0_1_1"/>
<keyword evidence="9" id="KW-0326">Glycosidase</keyword>
<keyword evidence="6" id="KW-0234">DNA repair</keyword>
<dbReference type="GO" id="GO:0006284">
    <property type="term" value="P:base-excision repair"/>
    <property type="evidence" value="ECO:0007669"/>
    <property type="project" value="InterPro"/>
</dbReference>
<dbReference type="InterPro" id="IPR015886">
    <property type="entry name" value="H2TH_FPG"/>
</dbReference>
<feature type="region of interest" description="Disordered" evidence="10">
    <location>
        <begin position="290"/>
        <end position="375"/>
    </location>
</feature>
<evidence type="ECO:0000256" key="5">
    <source>
        <dbReference type="ARBA" id="ARBA00023125"/>
    </source>
</evidence>
<keyword evidence="3" id="KW-0227">DNA damage</keyword>
<dbReference type="InterPro" id="IPR012319">
    <property type="entry name" value="FPG_cat"/>
</dbReference>
<feature type="compositionally biased region" description="Basic and acidic residues" evidence="10">
    <location>
        <begin position="303"/>
        <end position="316"/>
    </location>
</feature>
<accession>X0MNL6</accession>
<dbReference type="PROSITE" id="PS51068">
    <property type="entry name" value="FPG_CAT"/>
    <property type="match status" value="1"/>
</dbReference>
<feature type="compositionally biased region" description="Basic and acidic residues" evidence="10">
    <location>
        <begin position="343"/>
        <end position="356"/>
    </location>
</feature>
<dbReference type="SMART" id="SM00898">
    <property type="entry name" value="Fapy_DNA_glyco"/>
    <property type="match status" value="1"/>
</dbReference>
<dbReference type="InterPro" id="IPR010979">
    <property type="entry name" value="Ribosomal_uS13-like_H2TH"/>
</dbReference>
<protein>
    <submittedName>
        <fullName evidence="12">Formamidopyrimidine-DNA glycosylase</fullName>
    </submittedName>
</protein>
<organism evidence="12">
    <name type="scientific">Fusarium oxysporum f. sp. vasinfectum 25433</name>
    <dbReference type="NCBI Taxonomy" id="1089449"/>
    <lineage>
        <taxon>Eukaryota</taxon>
        <taxon>Fungi</taxon>
        <taxon>Dikarya</taxon>
        <taxon>Ascomycota</taxon>
        <taxon>Pezizomycotina</taxon>
        <taxon>Sordariomycetes</taxon>
        <taxon>Hypocreomycetidae</taxon>
        <taxon>Hypocreales</taxon>
        <taxon>Nectriaceae</taxon>
        <taxon>Fusarium</taxon>
        <taxon>Fusarium oxysporum species complex</taxon>
    </lineage>
</organism>
<reference evidence="12" key="1">
    <citation type="submission" date="2011-11" db="EMBL/GenBank/DDBJ databases">
        <title>The Genome Sequence of Fusarium oxysporum Cotton.</title>
        <authorList>
            <consortium name="The Broad Institute Genome Sequencing Platform"/>
            <person name="Ma L.-J."/>
            <person name="Gale L.R."/>
            <person name="Schwartz D.C."/>
            <person name="Zhou S."/>
            <person name="Corby-Kistler H."/>
            <person name="Young S.K."/>
            <person name="Zeng Q."/>
            <person name="Gargeya S."/>
            <person name="Fitzgerald M."/>
            <person name="Haas B."/>
            <person name="Abouelleil A."/>
            <person name="Alvarado L."/>
            <person name="Arachchi H.M."/>
            <person name="Berlin A."/>
            <person name="Brown A."/>
            <person name="Chapman S.B."/>
            <person name="Chen Z."/>
            <person name="Dunbar C."/>
            <person name="Freedman E."/>
            <person name="Gearin G."/>
            <person name="Goldberg J."/>
            <person name="Griggs A."/>
            <person name="Gujja S."/>
            <person name="Heiman D."/>
            <person name="Howarth C."/>
            <person name="Larson L."/>
            <person name="Lui A."/>
            <person name="MacDonald P.J.P."/>
            <person name="Montmayeur A."/>
            <person name="Murphy C."/>
            <person name="Neiman D."/>
            <person name="Pearson M."/>
            <person name="Priest M."/>
            <person name="Roberts A."/>
            <person name="Saif S."/>
            <person name="Shea T."/>
            <person name="Shenoy N."/>
            <person name="Sisk P."/>
            <person name="Stolte C."/>
            <person name="Sykes S."/>
            <person name="Wortman J."/>
            <person name="Nusbaum C."/>
            <person name="Birren B."/>
        </authorList>
    </citation>
    <scope>NUCLEOTIDE SEQUENCE [LARGE SCALE GENOMIC DNA]</scope>
    <source>
        <strain evidence="12">25433</strain>
    </source>
</reference>
<evidence type="ECO:0000313" key="12">
    <source>
        <dbReference type="EMBL" id="EXM35016.1"/>
    </source>
</evidence>
<dbReference type="Pfam" id="PF01149">
    <property type="entry name" value="Fapy_DNA_glyco"/>
    <property type="match status" value="1"/>
</dbReference>
<dbReference type="PANTHER" id="PTHR22993">
    <property type="entry name" value="FORMAMIDOPYRIMIDINE-DNA GLYCOSYLASE"/>
    <property type="match status" value="1"/>
</dbReference>
<evidence type="ECO:0000256" key="4">
    <source>
        <dbReference type="ARBA" id="ARBA00022801"/>
    </source>
</evidence>
<dbReference type="GO" id="GO:0005634">
    <property type="term" value="C:nucleus"/>
    <property type="evidence" value="ECO:0007669"/>
    <property type="project" value="TreeGrafter"/>
</dbReference>
<dbReference type="SMART" id="SM01232">
    <property type="entry name" value="H2TH"/>
    <property type="match status" value="1"/>
</dbReference>
<dbReference type="Gene3D" id="3.20.190.10">
    <property type="entry name" value="MutM-like, N-terminal"/>
    <property type="match status" value="1"/>
</dbReference>
<dbReference type="AlphaFoldDB" id="X0MNL6"/>
<keyword evidence="4" id="KW-0378">Hydrolase</keyword>
<evidence type="ECO:0000256" key="10">
    <source>
        <dbReference type="SAM" id="MobiDB-lite"/>
    </source>
</evidence>
<evidence type="ECO:0000256" key="8">
    <source>
        <dbReference type="ARBA" id="ARBA00023268"/>
    </source>
</evidence>
<dbReference type="PANTHER" id="PTHR22993:SF9">
    <property type="entry name" value="FORMAMIDOPYRIMIDINE-DNA GLYCOSYLASE"/>
    <property type="match status" value="1"/>
</dbReference>
<sequence length="375" mass="42465">MPEIAEVARIVHFLRLHVVGKRIVSASAIDDKNVFGKVGTSGEEVETALKGKKIVSAGSQGKYFWITLDKPPHLVMHFGMTGWMHIKDEQTAYTNYYKKMKEGEHEQWPPKFWKFQFKTEGSPGIEVAFTDARRFGRVRLVDCPGDQIRKHSPLVENGPDPVVDHDRFTEDYLRSKMRARHVPIKALLLDQAMISGIGNWVADETLYQAKLHPEQYCDQFNDAQIATLYEMIRYVCQTAVDKLGDSDEFPEHWLFNYRWGKGAKGAATKLPNGEKLAFITVGGRTSCYAPSVQKKTGNTAPGIKEEPLEEKAESKAPKKSRKKLPEAAEENVQPPKKRRTKATKKETNGDAIKIEDAAEEAQPDLGRRRSTRLRK</sequence>
<feature type="domain" description="Formamidopyrimidine-DNA glycosylase catalytic" evidence="11">
    <location>
        <begin position="2"/>
        <end position="136"/>
    </location>
</feature>
<dbReference type="SUPFAM" id="SSF46946">
    <property type="entry name" value="S13-like H2TH domain"/>
    <property type="match status" value="1"/>
</dbReference>
<keyword evidence="7" id="KW-0456">Lyase</keyword>
<comment type="catalytic activity">
    <reaction evidence="1">
        <text>Hydrolysis of DNA containing ring-opened 7-methylguanine residues, releasing 2,6-diamino-4-hydroxy-5-(N-methyl)formamidopyrimidine.</text>
        <dbReference type="EC" id="3.2.2.23"/>
    </reaction>
</comment>
<evidence type="ECO:0000259" key="11">
    <source>
        <dbReference type="PROSITE" id="PS51068"/>
    </source>
</evidence>
<evidence type="ECO:0000256" key="1">
    <source>
        <dbReference type="ARBA" id="ARBA00001668"/>
    </source>
</evidence>